<dbReference type="VEuPathDB" id="PiroplasmaDB:BEWA_008180"/>
<dbReference type="InterPro" id="IPR000719">
    <property type="entry name" value="Prot_kinase_dom"/>
</dbReference>
<keyword evidence="8" id="KW-1185">Reference proteome</keyword>
<evidence type="ECO:0000259" key="6">
    <source>
        <dbReference type="PROSITE" id="PS50011"/>
    </source>
</evidence>
<gene>
    <name evidence="7" type="ORF">BEWA_008180</name>
</gene>
<sequence length="815" mass="93743">METKVLLLQNELKSDSSLLALKSLTDLKNNILSALSNELHHAHRENEIIKTFVDNDIPDYGTISTSTFTSINYTTVHGNEKFLKCEDELGIGPNIVDRGASLVKYGSNEFFELQNIWKNVLNESIEDIKRSIIKDRITKISNSDIETIYNHILKIYNMYFKTVEERENNHKLWLRLKMHTRSRIKFLNELSGEFKDKFGVCDSINTITSIWSKTNGNLSMDSPRTVHKTYDLVHHENSKKDETLVENPSIVDSNTSNLINRNLSNDGLTYNTLSRSTLQSICSSISEDSNLLKLFELTKSIEQFKIAAKHIYMKYGDDLMSYAVFNNVVLFLMQSLHLPTVYNITVEHILNIYGIDPGSMIDLRTFTLMYWEVINSVKFHVEQLYSVNYTMQRNPILFNVNSHMTSFINISDHYNFVKKLTTGKSCTKYLAKEISTGELRVIELICKIPGAPNFDEVISEINHLKQLNDQNLVKYIAAYHDYNTVYVVSEFCRGLSLLNRLQLISKGHSYYTLSFVHIVFVQLIEALLYLHCNNITHGSLTLDKIMLVESESTPQIKLRGYGNNLIFRINYTGYFDFINTGSDQSTMEKIHAAPEALDGRLVQKSNIWSSGIILLLLLTGKFPTENVESPNFMNQVVTMLSNSQIFPCNEHIKDLVCRMLSSNMELRPSALEIANHPWYSLTNLPNEPRNIGHLKSTLNDLLVRNSMKRNIIEILEKQTSFHINKLEKVINALKLASASKDPDIVHSLDFERILMLERLSEDDIFYIIKYTSTKNGKCSIKEFSSACKLWKICEINMLWLTFMKRCKVNGVFYAY</sequence>
<dbReference type="STRING" id="1537102.L0B1R0"/>
<dbReference type="PROSITE" id="PS50011">
    <property type="entry name" value="PROTEIN_KINASE_DOM"/>
    <property type="match status" value="1"/>
</dbReference>
<organism evidence="7 8">
    <name type="scientific">Theileria equi strain WA</name>
    <dbReference type="NCBI Taxonomy" id="1537102"/>
    <lineage>
        <taxon>Eukaryota</taxon>
        <taxon>Sar</taxon>
        <taxon>Alveolata</taxon>
        <taxon>Apicomplexa</taxon>
        <taxon>Aconoidasida</taxon>
        <taxon>Piroplasmida</taxon>
        <taxon>Theileriidae</taxon>
        <taxon>Theileria</taxon>
    </lineage>
</organism>
<dbReference type="RefSeq" id="XP_004831074.1">
    <property type="nucleotide sequence ID" value="XM_004831017.1"/>
</dbReference>
<evidence type="ECO:0000256" key="5">
    <source>
        <dbReference type="ARBA" id="ARBA00022840"/>
    </source>
</evidence>
<dbReference type="GO" id="GO:0003677">
    <property type="term" value="F:DNA binding"/>
    <property type="evidence" value="ECO:0007669"/>
    <property type="project" value="UniProtKB-KW"/>
</dbReference>
<dbReference type="InterPro" id="IPR050205">
    <property type="entry name" value="CDPK_Ser/Thr_kinases"/>
</dbReference>
<keyword evidence="3" id="KW-0547">Nucleotide-binding</keyword>
<dbReference type="GO" id="GO:0005524">
    <property type="term" value="F:ATP binding"/>
    <property type="evidence" value="ECO:0007669"/>
    <property type="project" value="UniProtKB-KW"/>
</dbReference>
<keyword evidence="7" id="KW-0238">DNA-binding</keyword>
<reference evidence="7 8" key="1">
    <citation type="journal article" date="2012" name="BMC Genomics">
        <title>Comparative genomic analysis and phylogenetic position of Theileria equi.</title>
        <authorList>
            <person name="Kappmeyer L.S."/>
            <person name="Thiagarajan M."/>
            <person name="Herndon D.R."/>
            <person name="Ramsay J.D."/>
            <person name="Caler E."/>
            <person name="Djikeng A."/>
            <person name="Gillespie J.J."/>
            <person name="Lau A.O."/>
            <person name="Roalson E.H."/>
            <person name="Silva J.C."/>
            <person name="Silva M.G."/>
            <person name="Suarez C.E."/>
            <person name="Ueti M.W."/>
            <person name="Nene V.M."/>
            <person name="Mealey R.H."/>
            <person name="Knowles D.P."/>
            <person name="Brayton K.A."/>
        </authorList>
    </citation>
    <scope>NUCLEOTIDE SEQUENCE [LARGE SCALE GENOMIC DNA]</scope>
    <source>
        <strain evidence="7 8">WA</strain>
    </source>
</reference>
<keyword evidence="5" id="KW-0067">ATP-binding</keyword>
<evidence type="ECO:0000256" key="1">
    <source>
        <dbReference type="ARBA" id="ARBA00022527"/>
    </source>
</evidence>
<evidence type="ECO:0000256" key="4">
    <source>
        <dbReference type="ARBA" id="ARBA00022777"/>
    </source>
</evidence>
<keyword evidence="4" id="KW-0418">Kinase</keyword>
<keyword evidence="2 7" id="KW-0808">Transferase</keyword>
<dbReference type="GeneID" id="15806367"/>
<keyword evidence="1" id="KW-0723">Serine/threonine-protein kinase</keyword>
<proteinExistence type="predicted"/>
<evidence type="ECO:0000256" key="3">
    <source>
        <dbReference type="ARBA" id="ARBA00022741"/>
    </source>
</evidence>
<accession>L0B1R0</accession>
<dbReference type="GO" id="GO:0004683">
    <property type="term" value="F:calcium/calmodulin-dependent protein kinase activity"/>
    <property type="evidence" value="ECO:0007669"/>
    <property type="project" value="UniProtKB-EC"/>
</dbReference>
<dbReference type="SUPFAM" id="SSF56112">
    <property type="entry name" value="Protein kinase-like (PK-like)"/>
    <property type="match status" value="1"/>
</dbReference>
<evidence type="ECO:0000313" key="7">
    <source>
        <dbReference type="EMBL" id="AFZ81408.1"/>
    </source>
</evidence>
<name>L0B1R0_THEEQ</name>
<dbReference type="Proteomes" id="UP000031512">
    <property type="component" value="Chromosome 3"/>
</dbReference>
<dbReference type="KEGG" id="beq:BEWA_008180"/>
<dbReference type="EC" id="2.7.11.17" evidence="7"/>
<evidence type="ECO:0000313" key="8">
    <source>
        <dbReference type="Proteomes" id="UP000031512"/>
    </source>
</evidence>
<dbReference type="EMBL" id="CP001670">
    <property type="protein sequence ID" value="AFZ81408.1"/>
    <property type="molecule type" value="Genomic_DNA"/>
</dbReference>
<evidence type="ECO:0000256" key="2">
    <source>
        <dbReference type="ARBA" id="ARBA00022679"/>
    </source>
</evidence>
<dbReference type="Gene3D" id="3.30.200.20">
    <property type="entry name" value="Phosphorylase Kinase, domain 1"/>
    <property type="match status" value="1"/>
</dbReference>
<dbReference type="Pfam" id="PF00069">
    <property type="entry name" value="Pkinase"/>
    <property type="match status" value="1"/>
</dbReference>
<feature type="domain" description="Protein kinase" evidence="6">
    <location>
        <begin position="414"/>
        <end position="679"/>
    </location>
</feature>
<dbReference type="OrthoDB" id="248923at2759"/>
<dbReference type="eggNOG" id="KOG0032">
    <property type="taxonomic scope" value="Eukaryota"/>
</dbReference>
<dbReference type="AlphaFoldDB" id="L0B1R0"/>
<protein>
    <submittedName>
        <fullName evidence="7">Myb-like DNA-binding domain-containing protein</fullName>
        <ecNumber evidence="7">2.7.11.17</ecNumber>
    </submittedName>
</protein>
<dbReference type="PANTHER" id="PTHR24349">
    <property type="entry name" value="SERINE/THREONINE-PROTEIN KINASE"/>
    <property type="match status" value="1"/>
</dbReference>
<dbReference type="InterPro" id="IPR011009">
    <property type="entry name" value="Kinase-like_dom_sf"/>
</dbReference>
<dbReference type="Gene3D" id="1.10.510.10">
    <property type="entry name" value="Transferase(Phosphotransferase) domain 1"/>
    <property type="match status" value="1"/>
</dbReference>